<protein>
    <submittedName>
        <fullName evidence="1">Uncharacterized protein</fullName>
    </submittedName>
</protein>
<evidence type="ECO:0000313" key="2">
    <source>
        <dbReference type="Proteomes" id="UP000319716"/>
    </source>
</evidence>
<comment type="caution">
    <text evidence="1">The sequence shown here is derived from an EMBL/GenBank/DDBJ whole genome shotgun (WGS) entry which is preliminary data.</text>
</comment>
<dbReference type="AlphaFoldDB" id="A0A4Y1ZEZ6"/>
<accession>A0A4Y1ZEZ6</accession>
<dbReference type="Proteomes" id="UP000319716">
    <property type="component" value="Unassembled WGS sequence"/>
</dbReference>
<proteinExistence type="predicted"/>
<reference evidence="1 2" key="1">
    <citation type="submission" date="2017-11" db="EMBL/GenBank/DDBJ databases">
        <title>Draft Genome Sequence of Sporolactobacillus inulinus NBRC 111894 Isolated from Koso, a Japanese Sugar-Vegetable Fermented Beverage.</title>
        <authorList>
            <person name="Chiou T.Y."/>
            <person name="Oshima K."/>
            <person name="Suda W."/>
            <person name="Hattori M."/>
            <person name="Takahashi T."/>
        </authorList>
    </citation>
    <scope>NUCLEOTIDE SEQUENCE [LARGE SCALE GENOMIC DNA]</scope>
    <source>
        <strain evidence="1 2">NBRC111894</strain>
    </source>
</reference>
<gene>
    <name evidence="1" type="ORF">NBRC111894_2602</name>
</gene>
<name>A0A4Y1ZEZ6_9BACL</name>
<dbReference type="EMBL" id="BEXB01000020">
    <property type="protein sequence ID" value="GAY77048.1"/>
    <property type="molecule type" value="Genomic_DNA"/>
</dbReference>
<sequence>MRNILYIYITGQGWENRTHQQGTIPQAPSTSALMLSHDTVLLV</sequence>
<organism evidence="1 2">
    <name type="scientific">Sporolactobacillus inulinus</name>
    <dbReference type="NCBI Taxonomy" id="2078"/>
    <lineage>
        <taxon>Bacteria</taxon>
        <taxon>Bacillati</taxon>
        <taxon>Bacillota</taxon>
        <taxon>Bacilli</taxon>
        <taxon>Bacillales</taxon>
        <taxon>Sporolactobacillaceae</taxon>
        <taxon>Sporolactobacillus</taxon>
    </lineage>
</organism>
<evidence type="ECO:0000313" key="1">
    <source>
        <dbReference type="EMBL" id="GAY77048.1"/>
    </source>
</evidence>